<dbReference type="InterPro" id="IPR004232">
    <property type="entry name" value="CN_Hdrtase_a/SCN_Hdrlase_g"/>
</dbReference>
<evidence type="ECO:0000256" key="1">
    <source>
        <dbReference type="ARBA" id="ARBA00022723"/>
    </source>
</evidence>
<organism evidence="3 4">
    <name type="scientific">Chryseobacterium defluvii</name>
    <dbReference type="NCBI Taxonomy" id="160396"/>
    <lineage>
        <taxon>Bacteria</taxon>
        <taxon>Pseudomonadati</taxon>
        <taxon>Bacteroidota</taxon>
        <taxon>Flavobacteriia</taxon>
        <taxon>Flavobacteriales</taxon>
        <taxon>Weeksellaceae</taxon>
        <taxon>Chryseobacterium group</taxon>
        <taxon>Chryseobacterium</taxon>
    </lineage>
</organism>
<dbReference type="Gene3D" id="3.90.330.10">
    <property type="entry name" value="Nitrile hydratase alpha /Thiocyanate hydrolase gamma"/>
    <property type="match status" value="1"/>
</dbReference>
<keyword evidence="4" id="KW-1185">Reference proteome</keyword>
<dbReference type="GO" id="GO:0046914">
    <property type="term" value="F:transition metal ion binding"/>
    <property type="evidence" value="ECO:0007669"/>
    <property type="project" value="InterPro"/>
</dbReference>
<dbReference type="AlphaFoldDB" id="A0A840KGB3"/>
<dbReference type="EMBL" id="JACHLE010000002">
    <property type="protein sequence ID" value="MBB4807017.1"/>
    <property type="molecule type" value="Genomic_DNA"/>
</dbReference>
<sequence length="93" mass="10771">MKVKETSREVLNRVTVKAWTNPEYMENLINNPTKILEEEGFQFPKRNSKVIVHINTDEEIHVVIPTAPEEINFSKEDILKLVAQRLQIDTDPG</sequence>
<name>A0A840KGB3_9FLAO</name>
<dbReference type="RefSeq" id="WP_184189514.1">
    <property type="nucleotide sequence ID" value="NZ_JACHLE010000002.1"/>
</dbReference>
<evidence type="ECO:0000313" key="4">
    <source>
        <dbReference type="Proteomes" id="UP000592180"/>
    </source>
</evidence>
<evidence type="ECO:0000313" key="3">
    <source>
        <dbReference type="EMBL" id="MBB4807017.1"/>
    </source>
</evidence>
<evidence type="ECO:0000259" key="2">
    <source>
        <dbReference type="Pfam" id="PF02979"/>
    </source>
</evidence>
<feature type="domain" description="Nitrile hydratase alpha/Thiocyanate hydrolase gamma" evidence="2">
    <location>
        <begin position="9"/>
        <end position="66"/>
    </location>
</feature>
<keyword evidence="1" id="KW-0479">Metal-binding</keyword>
<comment type="caution">
    <text evidence="3">The sequence shown here is derived from an EMBL/GenBank/DDBJ whole genome shotgun (WGS) entry which is preliminary data.</text>
</comment>
<dbReference type="InterPro" id="IPR036648">
    <property type="entry name" value="CN_Hdrase_a/SCN_Hdrase_g_sf"/>
</dbReference>
<dbReference type="GO" id="GO:0003824">
    <property type="term" value="F:catalytic activity"/>
    <property type="evidence" value="ECO:0007669"/>
    <property type="project" value="InterPro"/>
</dbReference>
<dbReference type="Pfam" id="PF02979">
    <property type="entry name" value="NHase_alpha"/>
    <property type="match status" value="1"/>
</dbReference>
<gene>
    <name evidence="3" type="ORF">HNP38_002313</name>
</gene>
<dbReference type="Proteomes" id="UP000592180">
    <property type="component" value="Unassembled WGS sequence"/>
</dbReference>
<reference evidence="3 4" key="1">
    <citation type="submission" date="2020-08" db="EMBL/GenBank/DDBJ databases">
        <title>Functional genomics of gut bacteria from endangered species of beetles.</title>
        <authorList>
            <person name="Carlos-Shanley C."/>
        </authorList>
    </citation>
    <scope>NUCLEOTIDE SEQUENCE [LARGE SCALE GENOMIC DNA]</scope>
    <source>
        <strain evidence="3 4">S00151</strain>
    </source>
</reference>
<dbReference type="SUPFAM" id="SSF56209">
    <property type="entry name" value="Nitrile hydratase alpha chain"/>
    <property type="match status" value="1"/>
</dbReference>
<accession>A0A840KGB3</accession>
<protein>
    <recommendedName>
        <fullName evidence="2">Nitrile hydratase alpha/Thiocyanate hydrolase gamma domain-containing protein</fullName>
    </recommendedName>
</protein>
<proteinExistence type="predicted"/>